<dbReference type="InterPro" id="IPR036047">
    <property type="entry name" value="F-box-like_dom_sf"/>
</dbReference>
<evidence type="ECO:0000259" key="1">
    <source>
        <dbReference type="Pfam" id="PF03478"/>
    </source>
</evidence>
<evidence type="ECO:0000313" key="3">
    <source>
        <dbReference type="Proteomes" id="UP000327013"/>
    </source>
</evidence>
<proteinExistence type="predicted"/>
<organism evidence="2 3">
    <name type="scientific">Carpinus fangiana</name>
    <dbReference type="NCBI Taxonomy" id="176857"/>
    <lineage>
        <taxon>Eukaryota</taxon>
        <taxon>Viridiplantae</taxon>
        <taxon>Streptophyta</taxon>
        <taxon>Embryophyta</taxon>
        <taxon>Tracheophyta</taxon>
        <taxon>Spermatophyta</taxon>
        <taxon>Magnoliopsida</taxon>
        <taxon>eudicotyledons</taxon>
        <taxon>Gunneridae</taxon>
        <taxon>Pentapetalae</taxon>
        <taxon>rosids</taxon>
        <taxon>fabids</taxon>
        <taxon>Fagales</taxon>
        <taxon>Betulaceae</taxon>
        <taxon>Carpinus</taxon>
    </lineage>
</organism>
<dbReference type="InterPro" id="IPR050942">
    <property type="entry name" value="F-box_BR-signaling"/>
</dbReference>
<dbReference type="OrthoDB" id="1519185at2759"/>
<reference evidence="2 3" key="1">
    <citation type="submission" date="2019-06" db="EMBL/GenBank/DDBJ databases">
        <title>A chromosomal-level reference genome of Carpinus fangiana (Coryloideae, Betulaceae).</title>
        <authorList>
            <person name="Yang X."/>
            <person name="Wang Z."/>
            <person name="Zhang L."/>
            <person name="Hao G."/>
            <person name="Liu J."/>
            <person name="Yang Y."/>
        </authorList>
    </citation>
    <scope>NUCLEOTIDE SEQUENCE [LARGE SCALE GENOMIC DNA]</scope>
    <source>
        <strain evidence="2">Cfa_2016G</strain>
        <tissue evidence="2">Leaf</tissue>
    </source>
</reference>
<dbReference type="Gene3D" id="1.20.1280.50">
    <property type="match status" value="1"/>
</dbReference>
<protein>
    <recommendedName>
        <fullName evidence="1">KIB1-4 beta-propeller domain-containing protein</fullName>
    </recommendedName>
</protein>
<gene>
    <name evidence="2" type="ORF">FH972_008697</name>
</gene>
<dbReference type="InterPro" id="IPR005174">
    <property type="entry name" value="KIB1-4_b-propeller"/>
</dbReference>
<accession>A0A5N6QZK2</accession>
<evidence type="ECO:0000313" key="2">
    <source>
        <dbReference type="EMBL" id="KAE8022936.1"/>
    </source>
</evidence>
<dbReference type="PANTHER" id="PTHR44259:SF93">
    <property type="entry name" value="PROTEIN, PUTATIVE (DUF295)-RELATED"/>
    <property type="match status" value="1"/>
</dbReference>
<keyword evidence="3" id="KW-1185">Reference proteome</keyword>
<dbReference type="PANTHER" id="PTHR44259">
    <property type="entry name" value="OS07G0183000 PROTEIN-RELATED"/>
    <property type="match status" value="1"/>
</dbReference>
<dbReference type="Proteomes" id="UP000327013">
    <property type="component" value="Chromosome 3"/>
</dbReference>
<dbReference type="Pfam" id="PF03478">
    <property type="entry name" value="Beta-prop_KIB1-4"/>
    <property type="match status" value="1"/>
</dbReference>
<dbReference type="AlphaFoldDB" id="A0A5N6QZK2"/>
<sequence>MAISSLESDWALLPKDLLESILYKVASAVDRVRFGAVCKPWGTAVKERQQGTQIPMLLIPGKDNNDKVQSLYSITDQRISDVNLSIPYNRRCCGSSLGWLSFVTESSFILLFNPFKNTKIYLPRLEKIIDRVNAKQYMVRKLTLSSDPAENSDCLVVVIFGAFSDLVFMKLGDESWTYVDIGDACWFFDVLYYKGHVLAINQRGMLVSLDVNTGQPNILAPQDLEHAYQTYLVEISNGDLLLLRRFVKSYPGYFTVHKLVLDDESGRVERVEVKNIGDNALFVGGNYSVSISTSNFPECESNSIYFTDDYNCGSAYERIPDVPYDVGIYTFNLEDGSAGLHYKPISAHRSLPPPIWILPPIYVARETMFDQF</sequence>
<dbReference type="SUPFAM" id="SSF81383">
    <property type="entry name" value="F-box domain"/>
    <property type="match status" value="1"/>
</dbReference>
<name>A0A5N6QZK2_9ROSI</name>
<feature type="domain" description="KIB1-4 beta-propeller" evidence="1">
    <location>
        <begin position="71"/>
        <end position="329"/>
    </location>
</feature>
<dbReference type="EMBL" id="CM017323">
    <property type="protein sequence ID" value="KAE8022936.1"/>
    <property type="molecule type" value="Genomic_DNA"/>
</dbReference>